<feature type="region of interest" description="Disordered" evidence="1">
    <location>
        <begin position="217"/>
        <end position="248"/>
    </location>
</feature>
<dbReference type="eggNOG" id="ENOG502T3EG">
    <property type="taxonomic scope" value="Eukaryota"/>
</dbReference>
<evidence type="ECO:0000256" key="1">
    <source>
        <dbReference type="SAM" id="MobiDB-lite"/>
    </source>
</evidence>
<accession>G0MAG8</accession>
<dbReference type="HOGENOM" id="CLU_1107961_0_0_1"/>
<evidence type="ECO:0000313" key="2">
    <source>
        <dbReference type="EMBL" id="EGT40438.1"/>
    </source>
</evidence>
<organism evidence="3">
    <name type="scientific">Caenorhabditis brenneri</name>
    <name type="common">Nematode worm</name>
    <dbReference type="NCBI Taxonomy" id="135651"/>
    <lineage>
        <taxon>Eukaryota</taxon>
        <taxon>Metazoa</taxon>
        <taxon>Ecdysozoa</taxon>
        <taxon>Nematoda</taxon>
        <taxon>Chromadorea</taxon>
        <taxon>Rhabditida</taxon>
        <taxon>Rhabditina</taxon>
        <taxon>Rhabditomorpha</taxon>
        <taxon>Rhabditoidea</taxon>
        <taxon>Rhabditidae</taxon>
        <taxon>Peloderinae</taxon>
        <taxon>Caenorhabditis</taxon>
    </lineage>
</organism>
<keyword evidence="3" id="KW-1185">Reference proteome</keyword>
<dbReference type="Proteomes" id="UP000008068">
    <property type="component" value="Unassembled WGS sequence"/>
</dbReference>
<dbReference type="InParanoid" id="G0MAG8"/>
<gene>
    <name evidence="2" type="ORF">CAEBREN_18742</name>
</gene>
<sequence length="248" mass="28586">MPPNAGFHEEFNAVWYVGKPDLNIQIVTHCDICEAPIPAGGLSDHLERCAEGSSVAYNLKTSVLHQVKLENLTNEIHSVFQSLMKGTAIKLPRGVCYCCKNADDHKSGLCKSKTRVEYMNHVLYKTSEALEWHFYNSQSFLIKGQLGIIDVKQRREKKTLYDEFEKETPYSQEVQTDGGNYPPSLAQLIQTMEKNHKEYNAEIREHLKLINKRFFEEQKEKRDSRNQKSLEDLAKKDSESPIEEIKFC</sequence>
<protein>
    <submittedName>
        <fullName evidence="2">Uncharacterized protein</fullName>
    </submittedName>
</protein>
<dbReference type="EMBL" id="GL379788">
    <property type="protein sequence ID" value="EGT40438.1"/>
    <property type="molecule type" value="Genomic_DNA"/>
</dbReference>
<name>G0MAG8_CAEBE</name>
<evidence type="ECO:0000313" key="3">
    <source>
        <dbReference type="Proteomes" id="UP000008068"/>
    </source>
</evidence>
<dbReference type="OMA" id="HEEMIDY"/>
<proteinExistence type="predicted"/>
<dbReference type="AlphaFoldDB" id="G0MAG8"/>
<reference evidence="3" key="1">
    <citation type="submission" date="2011-07" db="EMBL/GenBank/DDBJ databases">
        <authorList>
            <consortium name="Caenorhabditis brenneri Sequencing and Analysis Consortium"/>
            <person name="Wilson R.K."/>
        </authorList>
    </citation>
    <scope>NUCLEOTIDE SEQUENCE [LARGE SCALE GENOMIC DNA]</scope>
    <source>
        <strain evidence="3">PB2801</strain>
    </source>
</reference>